<evidence type="ECO:0000256" key="7">
    <source>
        <dbReference type="SAM" id="Phobius"/>
    </source>
</evidence>
<reference evidence="10" key="1">
    <citation type="journal article" date="2019" name="Int. J. Syst. Evol. Microbiol.">
        <title>The Global Catalogue of Microorganisms (GCM) 10K type strain sequencing project: providing services to taxonomists for standard genome sequencing and annotation.</title>
        <authorList>
            <consortium name="The Broad Institute Genomics Platform"/>
            <consortium name="The Broad Institute Genome Sequencing Center for Infectious Disease"/>
            <person name="Wu L."/>
            <person name="Ma J."/>
        </authorList>
    </citation>
    <scope>NUCLEOTIDE SEQUENCE [LARGE SCALE GENOMIC DNA]</scope>
    <source>
        <strain evidence="10">CCUG 51308</strain>
    </source>
</reference>
<dbReference type="Proteomes" id="UP001596492">
    <property type="component" value="Unassembled WGS sequence"/>
</dbReference>
<keyword evidence="4 7" id="KW-0812">Transmembrane</keyword>
<dbReference type="InterPro" id="IPR018383">
    <property type="entry name" value="UPF0324_pro"/>
</dbReference>
<evidence type="ECO:0000256" key="3">
    <source>
        <dbReference type="ARBA" id="ARBA00022475"/>
    </source>
</evidence>
<feature type="transmembrane region" description="Helical" evidence="7">
    <location>
        <begin position="70"/>
        <end position="89"/>
    </location>
</feature>
<evidence type="ECO:0000313" key="10">
    <source>
        <dbReference type="Proteomes" id="UP001596492"/>
    </source>
</evidence>
<keyword evidence="8" id="KW-0732">Signal</keyword>
<feature type="transmembrane region" description="Helical" evidence="7">
    <location>
        <begin position="160"/>
        <end position="181"/>
    </location>
</feature>
<feature type="chain" id="PRO_5045811009" evidence="8">
    <location>
        <begin position="32"/>
        <end position="341"/>
    </location>
</feature>
<name>A0ABW2IP44_9PROT</name>
<dbReference type="PANTHER" id="PTHR30106">
    <property type="entry name" value="INNER MEMBRANE PROTEIN YEIH-RELATED"/>
    <property type="match status" value="1"/>
</dbReference>
<feature type="transmembrane region" description="Helical" evidence="7">
    <location>
        <begin position="226"/>
        <end position="244"/>
    </location>
</feature>
<feature type="transmembrane region" description="Helical" evidence="7">
    <location>
        <begin position="95"/>
        <end position="115"/>
    </location>
</feature>
<evidence type="ECO:0000256" key="8">
    <source>
        <dbReference type="SAM" id="SignalP"/>
    </source>
</evidence>
<sequence>MSTISARSSAYVSKMKSFLPGLLLASLVAMAAQFMAEHTGAPSMLMALLFGMALSSVHENGSVLSSGIMFSAKSILKFGVVLLGARISVDVLVSLGWEMVVLLLLAVATTIFVGFSVRKLFGKSAAFAVLTAGAVSICGASAALAIAAVLPKTKESEKDLLFTVLSVTLLSTLAMVFYPVLLRLMHFDDIRAGAFIGATVHDVAQVVGAGFSISNEAGEIATLVKLIRVTFLAPVVIVLSLLFRKSVAESGETSKPVLIPAFVIGFLCLAVLNSFGLLSEPIREIASVVSKWSLLIAISAVGIKTSLLDIIKVGYSAIALVVAQTVFLALIILFGLQFVPI</sequence>
<feature type="transmembrane region" description="Helical" evidence="7">
    <location>
        <begin position="256"/>
        <end position="279"/>
    </location>
</feature>
<dbReference type="PANTHER" id="PTHR30106:SF2">
    <property type="entry name" value="UPF0324 INNER MEMBRANE PROTEIN YEIH"/>
    <property type="match status" value="1"/>
</dbReference>
<proteinExistence type="inferred from homology"/>
<evidence type="ECO:0000256" key="4">
    <source>
        <dbReference type="ARBA" id="ARBA00022692"/>
    </source>
</evidence>
<keyword evidence="6 7" id="KW-0472">Membrane</keyword>
<feature type="transmembrane region" description="Helical" evidence="7">
    <location>
        <begin position="285"/>
        <end position="303"/>
    </location>
</feature>
<accession>A0ABW2IP44</accession>
<feature type="signal peptide" evidence="8">
    <location>
        <begin position="1"/>
        <end position="31"/>
    </location>
</feature>
<evidence type="ECO:0000313" key="9">
    <source>
        <dbReference type="EMBL" id="MFC7292606.1"/>
    </source>
</evidence>
<feature type="transmembrane region" description="Helical" evidence="7">
    <location>
        <begin position="193"/>
        <end position="214"/>
    </location>
</feature>
<feature type="transmembrane region" description="Helical" evidence="7">
    <location>
        <begin position="315"/>
        <end position="339"/>
    </location>
</feature>
<keyword evidence="10" id="KW-1185">Reference proteome</keyword>
<gene>
    <name evidence="9" type="ORF">ACFQS8_13325</name>
</gene>
<comment type="caution">
    <text evidence="9">The sequence shown here is derived from an EMBL/GenBank/DDBJ whole genome shotgun (WGS) entry which is preliminary data.</text>
</comment>
<evidence type="ECO:0000256" key="1">
    <source>
        <dbReference type="ARBA" id="ARBA00004651"/>
    </source>
</evidence>
<protein>
    <submittedName>
        <fullName evidence="9">YeiH family protein</fullName>
    </submittedName>
</protein>
<dbReference type="RefSeq" id="WP_382168171.1">
    <property type="nucleotide sequence ID" value="NZ_JBHTBR010000005.1"/>
</dbReference>
<evidence type="ECO:0000256" key="2">
    <source>
        <dbReference type="ARBA" id="ARBA00007977"/>
    </source>
</evidence>
<feature type="transmembrane region" description="Helical" evidence="7">
    <location>
        <begin position="127"/>
        <end position="148"/>
    </location>
</feature>
<comment type="subcellular location">
    <subcellularLocation>
        <location evidence="1">Cell membrane</location>
        <topology evidence="1">Multi-pass membrane protein</topology>
    </subcellularLocation>
</comment>
<keyword evidence="3" id="KW-1003">Cell membrane</keyword>
<dbReference type="Pfam" id="PF03601">
    <property type="entry name" value="Cons_hypoth698"/>
    <property type="match status" value="1"/>
</dbReference>
<evidence type="ECO:0000256" key="5">
    <source>
        <dbReference type="ARBA" id="ARBA00022989"/>
    </source>
</evidence>
<comment type="similarity">
    <text evidence="2">Belongs to the UPF0324 family.</text>
</comment>
<keyword evidence="5 7" id="KW-1133">Transmembrane helix</keyword>
<evidence type="ECO:0000256" key="6">
    <source>
        <dbReference type="ARBA" id="ARBA00023136"/>
    </source>
</evidence>
<dbReference type="EMBL" id="JBHTBR010000005">
    <property type="protein sequence ID" value="MFC7292606.1"/>
    <property type="molecule type" value="Genomic_DNA"/>
</dbReference>
<organism evidence="9 10">
    <name type="scientific">Hirschia litorea</name>
    <dbReference type="NCBI Taxonomy" id="1199156"/>
    <lineage>
        <taxon>Bacteria</taxon>
        <taxon>Pseudomonadati</taxon>
        <taxon>Pseudomonadota</taxon>
        <taxon>Alphaproteobacteria</taxon>
        <taxon>Hyphomonadales</taxon>
        <taxon>Hyphomonadaceae</taxon>
        <taxon>Hirschia</taxon>
    </lineage>
</organism>